<accession>A0A6A6X9J8</accession>
<feature type="region of interest" description="Disordered" evidence="1">
    <location>
        <begin position="1"/>
        <end position="114"/>
    </location>
</feature>
<evidence type="ECO:0000313" key="2">
    <source>
        <dbReference type="EMBL" id="KAF2793066.1"/>
    </source>
</evidence>
<evidence type="ECO:0000313" key="3">
    <source>
        <dbReference type="Proteomes" id="UP000799757"/>
    </source>
</evidence>
<dbReference type="Proteomes" id="UP000799757">
    <property type="component" value="Unassembled WGS sequence"/>
</dbReference>
<protein>
    <submittedName>
        <fullName evidence="2">Uncharacterized protein</fullName>
    </submittedName>
</protein>
<feature type="compositionally biased region" description="Polar residues" evidence="1">
    <location>
        <begin position="48"/>
        <end position="94"/>
    </location>
</feature>
<feature type="compositionally biased region" description="Polar residues" evidence="1">
    <location>
        <begin position="1"/>
        <end position="38"/>
    </location>
</feature>
<name>A0A6A6X9J8_9PLEO</name>
<reference evidence="2" key="1">
    <citation type="journal article" date="2020" name="Stud. Mycol.">
        <title>101 Dothideomycetes genomes: a test case for predicting lifestyles and emergence of pathogens.</title>
        <authorList>
            <person name="Haridas S."/>
            <person name="Albert R."/>
            <person name="Binder M."/>
            <person name="Bloem J."/>
            <person name="Labutti K."/>
            <person name="Salamov A."/>
            <person name="Andreopoulos B."/>
            <person name="Baker S."/>
            <person name="Barry K."/>
            <person name="Bills G."/>
            <person name="Bluhm B."/>
            <person name="Cannon C."/>
            <person name="Castanera R."/>
            <person name="Culley D."/>
            <person name="Daum C."/>
            <person name="Ezra D."/>
            <person name="Gonzalez J."/>
            <person name="Henrissat B."/>
            <person name="Kuo A."/>
            <person name="Liang C."/>
            <person name="Lipzen A."/>
            <person name="Lutzoni F."/>
            <person name="Magnuson J."/>
            <person name="Mondo S."/>
            <person name="Nolan M."/>
            <person name="Ohm R."/>
            <person name="Pangilinan J."/>
            <person name="Park H.-J."/>
            <person name="Ramirez L."/>
            <person name="Alfaro M."/>
            <person name="Sun H."/>
            <person name="Tritt A."/>
            <person name="Yoshinaga Y."/>
            <person name="Zwiers L.-H."/>
            <person name="Turgeon B."/>
            <person name="Goodwin S."/>
            <person name="Spatafora J."/>
            <person name="Crous P."/>
            <person name="Grigoriev I."/>
        </authorList>
    </citation>
    <scope>NUCLEOTIDE SEQUENCE</scope>
    <source>
        <strain evidence="2">CBS 109.77</strain>
    </source>
</reference>
<dbReference type="EMBL" id="MU001943">
    <property type="protein sequence ID" value="KAF2793066.1"/>
    <property type="molecule type" value="Genomic_DNA"/>
</dbReference>
<feature type="compositionally biased region" description="Polar residues" evidence="1">
    <location>
        <begin position="105"/>
        <end position="114"/>
    </location>
</feature>
<proteinExistence type="predicted"/>
<organism evidence="2 3">
    <name type="scientific">Melanomma pulvis-pyrius CBS 109.77</name>
    <dbReference type="NCBI Taxonomy" id="1314802"/>
    <lineage>
        <taxon>Eukaryota</taxon>
        <taxon>Fungi</taxon>
        <taxon>Dikarya</taxon>
        <taxon>Ascomycota</taxon>
        <taxon>Pezizomycotina</taxon>
        <taxon>Dothideomycetes</taxon>
        <taxon>Pleosporomycetidae</taxon>
        <taxon>Pleosporales</taxon>
        <taxon>Melanommataceae</taxon>
        <taxon>Melanomma</taxon>
    </lineage>
</organism>
<evidence type="ECO:0000256" key="1">
    <source>
        <dbReference type="SAM" id="MobiDB-lite"/>
    </source>
</evidence>
<dbReference type="AlphaFoldDB" id="A0A6A6X9J8"/>
<gene>
    <name evidence="2" type="ORF">K505DRAFT_46169</name>
</gene>
<keyword evidence="3" id="KW-1185">Reference proteome</keyword>
<sequence length="114" mass="12454">MTEPPTNNAYSRTSLRTHTPHQRQPSQPNSCPSTATEPSNPPPIYETKCSTPSIERTSQTPQRLTQGSTFKPNQSIHTPKHSSCNTPPVSTAINDPTRPQAISHPGQQSTPRNS</sequence>